<reference evidence="2" key="1">
    <citation type="submission" date="2019-07" db="EMBL/GenBank/DDBJ databases">
        <title>Chitinimonas sp. nov., isolated from Ny-Alesund, arctica soil.</title>
        <authorList>
            <person name="Xu Q."/>
            <person name="Peng F."/>
        </authorList>
    </citation>
    <scope>NUCLEOTIDE SEQUENCE [LARGE SCALE GENOMIC DNA]</scope>
    <source>
        <strain evidence="2">R3-44</strain>
    </source>
</reference>
<dbReference type="PANTHER" id="PTHR40393:SF1">
    <property type="entry name" value="LYSINE BIOSYNTHESIS PROTEIN-RELATED"/>
    <property type="match status" value="1"/>
</dbReference>
<protein>
    <submittedName>
        <fullName evidence="1">Lysine biosynthesis protein LysW</fullName>
    </submittedName>
</protein>
<proteinExistence type="predicted"/>
<evidence type="ECO:0000313" key="2">
    <source>
        <dbReference type="Proteomes" id="UP000317550"/>
    </source>
</evidence>
<organism evidence="1 2">
    <name type="scientific">Chitinimonas arctica</name>
    <dbReference type="NCBI Taxonomy" id="2594795"/>
    <lineage>
        <taxon>Bacteria</taxon>
        <taxon>Pseudomonadati</taxon>
        <taxon>Pseudomonadota</taxon>
        <taxon>Betaproteobacteria</taxon>
        <taxon>Neisseriales</taxon>
        <taxon>Chitinibacteraceae</taxon>
        <taxon>Chitinimonas</taxon>
    </lineage>
</organism>
<dbReference type="AlphaFoldDB" id="A0A516SBG1"/>
<keyword evidence="2" id="KW-1185">Reference proteome</keyword>
<accession>A0A516SBG1</accession>
<dbReference type="RefSeq" id="WP_143856405.1">
    <property type="nucleotide sequence ID" value="NZ_CP041730.1"/>
</dbReference>
<dbReference type="Pfam" id="PF21344">
    <property type="entry name" value="Zn_ribbon_LysW"/>
    <property type="match status" value="1"/>
</dbReference>
<dbReference type="KEGG" id="cari:FNU76_03425"/>
<dbReference type="PANTHER" id="PTHR40393">
    <property type="entry name" value="LYSINE BIOSYNTHESIS PROTEIN-RELATED-RELATED"/>
    <property type="match status" value="1"/>
</dbReference>
<dbReference type="Gene3D" id="2.20.28.160">
    <property type="match status" value="1"/>
</dbReference>
<gene>
    <name evidence="1" type="ORF">FNU76_03425</name>
</gene>
<dbReference type="OrthoDB" id="2628219at2"/>
<sequence length="56" mass="5970">MSNECLVCSEPMSIAADILAGEILACGACGQEHELLMPDGQHKLALAPEIEEDWGE</sequence>
<name>A0A516SBG1_9NEIS</name>
<dbReference type="EMBL" id="CP041730">
    <property type="protein sequence ID" value="QDQ25480.1"/>
    <property type="molecule type" value="Genomic_DNA"/>
</dbReference>
<dbReference type="InterPro" id="IPR005906">
    <property type="entry name" value="LysW"/>
</dbReference>
<dbReference type="Proteomes" id="UP000317550">
    <property type="component" value="Chromosome"/>
</dbReference>
<evidence type="ECO:0000313" key="1">
    <source>
        <dbReference type="EMBL" id="QDQ25480.1"/>
    </source>
</evidence>